<dbReference type="GO" id="GO:0008270">
    <property type="term" value="F:zinc ion binding"/>
    <property type="evidence" value="ECO:0007669"/>
    <property type="project" value="UniProtKB-KW"/>
</dbReference>
<evidence type="ECO:0000256" key="8">
    <source>
        <dbReference type="PROSITE-ProRule" id="PRU00042"/>
    </source>
</evidence>
<evidence type="ECO:0000259" key="9">
    <source>
        <dbReference type="PROSITE" id="PS50157"/>
    </source>
</evidence>
<protein>
    <recommendedName>
        <fullName evidence="9">C2H2-type domain-containing protein</fullName>
    </recommendedName>
</protein>
<dbReference type="Gene3D" id="3.30.160.60">
    <property type="entry name" value="Classic Zinc Finger"/>
    <property type="match status" value="3"/>
</dbReference>
<comment type="caution">
    <text evidence="10">The sequence shown here is derived from an EMBL/GenBank/DDBJ whole genome shotgun (WGS) entry which is preliminary data.</text>
</comment>
<dbReference type="GO" id="GO:0006357">
    <property type="term" value="P:regulation of transcription by RNA polymerase II"/>
    <property type="evidence" value="ECO:0007669"/>
    <property type="project" value="TreeGrafter"/>
</dbReference>
<keyword evidence="7" id="KW-0539">Nucleus</keyword>
<evidence type="ECO:0000313" key="10">
    <source>
        <dbReference type="EMBL" id="ORZ03022.1"/>
    </source>
</evidence>
<keyword evidence="11" id="KW-1185">Reference proteome</keyword>
<dbReference type="InParanoid" id="A0A1X2HTU7"/>
<keyword evidence="4" id="KW-0862">Zinc</keyword>
<dbReference type="Proteomes" id="UP000242180">
    <property type="component" value="Unassembled WGS sequence"/>
</dbReference>
<keyword evidence="5" id="KW-0805">Transcription regulation</keyword>
<dbReference type="PANTHER" id="PTHR46179:SF13">
    <property type="entry name" value="C2H2-TYPE DOMAIN-CONTAINING PROTEIN"/>
    <property type="match status" value="1"/>
</dbReference>
<gene>
    <name evidence="10" type="ORF">BCR43DRAFT_482594</name>
</gene>
<feature type="domain" description="C2H2-type" evidence="9">
    <location>
        <begin position="116"/>
        <end position="141"/>
    </location>
</feature>
<dbReference type="AlphaFoldDB" id="A0A1X2HTU7"/>
<sequence length="202" mass="23059">MSKQRIMNKVSPKEQSICIVKDCNEVIKTPMTQEGHNVLYHSEVIDHYISCPFDGCNCKFARKKDLDSHINSIHAPSHGLPKNYLCKAVGCNMRYAKGSQLMEHAQQEHGIEISLHPCPIDECDQEFTKPESIANHLSRVHKIKFTCNVCSKVLKTQSALEAHLQRSHNPDNQFVCNEPTCSRRYSTKSTCTYHERKHSHGK</sequence>
<evidence type="ECO:0000313" key="11">
    <source>
        <dbReference type="Proteomes" id="UP000242180"/>
    </source>
</evidence>
<dbReference type="STRING" id="13706.A0A1X2HTU7"/>
<keyword evidence="2" id="KW-0479">Metal-binding</keyword>
<dbReference type="PROSITE" id="PS00028">
    <property type="entry name" value="ZINC_FINGER_C2H2_1"/>
    <property type="match status" value="5"/>
</dbReference>
<dbReference type="PROSITE" id="PS50157">
    <property type="entry name" value="ZINC_FINGER_C2H2_2"/>
    <property type="match status" value="3"/>
</dbReference>
<comment type="subcellular location">
    <subcellularLocation>
        <location evidence="1">Nucleus</location>
    </subcellularLocation>
</comment>
<keyword evidence="6" id="KW-0804">Transcription</keyword>
<proteinExistence type="predicted"/>
<evidence type="ECO:0000256" key="7">
    <source>
        <dbReference type="ARBA" id="ARBA00023242"/>
    </source>
</evidence>
<dbReference type="PANTHER" id="PTHR46179">
    <property type="entry name" value="ZINC FINGER PROTEIN"/>
    <property type="match status" value="1"/>
</dbReference>
<dbReference type="Pfam" id="PF00096">
    <property type="entry name" value="zf-C2H2"/>
    <property type="match status" value="1"/>
</dbReference>
<dbReference type="InterPro" id="IPR013087">
    <property type="entry name" value="Znf_C2H2_type"/>
</dbReference>
<feature type="domain" description="C2H2-type" evidence="9">
    <location>
        <begin position="174"/>
        <end position="202"/>
    </location>
</feature>
<evidence type="ECO:0000256" key="1">
    <source>
        <dbReference type="ARBA" id="ARBA00004123"/>
    </source>
</evidence>
<feature type="domain" description="C2H2-type" evidence="9">
    <location>
        <begin position="145"/>
        <end position="173"/>
    </location>
</feature>
<dbReference type="SMART" id="SM00355">
    <property type="entry name" value="ZnF_C2H2"/>
    <property type="match status" value="6"/>
</dbReference>
<evidence type="ECO:0000256" key="6">
    <source>
        <dbReference type="ARBA" id="ARBA00023163"/>
    </source>
</evidence>
<dbReference type="EMBL" id="MCGN01000001">
    <property type="protein sequence ID" value="ORZ03022.1"/>
    <property type="molecule type" value="Genomic_DNA"/>
</dbReference>
<evidence type="ECO:0000256" key="2">
    <source>
        <dbReference type="ARBA" id="ARBA00022723"/>
    </source>
</evidence>
<dbReference type="OrthoDB" id="6077919at2759"/>
<evidence type="ECO:0000256" key="3">
    <source>
        <dbReference type="ARBA" id="ARBA00022771"/>
    </source>
</evidence>
<reference evidence="10 11" key="1">
    <citation type="submission" date="2016-07" db="EMBL/GenBank/DDBJ databases">
        <title>Pervasive Adenine N6-methylation of Active Genes in Fungi.</title>
        <authorList>
            <consortium name="DOE Joint Genome Institute"/>
            <person name="Mondo S.J."/>
            <person name="Dannebaum R.O."/>
            <person name="Kuo R.C."/>
            <person name="Labutti K."/>
            <person name="Haridas S."/>
            <person name="Kuo A."/>
            <person name="Salamov A."/>
            <person name="Ahrendt S.R."/>
            <person name="Lipzen A."/>
            <person name="Sullivan W."/>
            <person name="Andreopoulos W.B."/>
            <person name="Clum A."/>
            <person name="Lindquist E."/>
            <person name="Daum C."/>
            <person name="Ramamoorthy G.K."/>
            <person name="Gryganskyi A."/>
            <person name="Culley D."/>
            <person name="Magnuson J.K."/>
            <person name="James T.Y."/>
            <person name="O'Malley M.A."/>
            <person name="Stajich J.E."/>
            <person name="Spatafora J.W."/>
            <person name="Visel A."/>
            <person name="Grigoriev I.V."/>
        </authorList>
    </citation>
    <scope>NUCLEOTIDE SEQUENCE [LARGE SCALE GENOMIC DNA]</scope>
    <source>
        <strain evidence="10 11">NRRL 2496</strain>
    </source>
</reference>
<evidence type="ECO:0000256" key="5">
    <source>
        <dbReference type="ARBA" id="ARBA00023015"/>
    </source>
</evidence>
<keyword evidence="3 8" id="KW-0863">Zinc-finger</keyword>
<dbReference type="InterPro" id="IPR036236">
    <property type="entry name" value="Znf_C2H2_sf"/>
</dbReference>
<organism evidence="10 11">
    <name type="scientific">Syncephalastrum racemosum</name>
    <name type="common">Filamentous fungus</name>
    <dbReference type="NCBI Taxonomy" id="13706"/>
    <lineage>
        <taxon>Eukaryota</taxon>
        <taxon>Fungi</taxon>
        <taxon>Fungi incertae sedis</taxon>
        <taxon>Mucoromycota</taxon>
        <taxon>Mucoromycotina</taxon>
        <taxon>Mucoromycetes</taxon>
        <taxon>Mucorales</taxon>
        <taxon>Syncephalastraceae</taxon>
        <taxon>Syncephalastrum</taxon>
    </lineage>
</organism>
<dbReference type="SUPFAM" id="SSF57667">
    <property type="entry name" value="beta-beta-alpha zinc fingers"/>
    <property type="match status" value="1"/>
</dbReference>
<dbReference type="InterPro" id="IPR051061">
    <property type="entry name" value="Zinc_finger_trans_reg"/>
</dbReference>
<accession>A0A1X2HTU7</accession>
<name>A0A1X2HTU7_SYNRA</name>
<dbReference type="GO" id="GO:0005634">
    <property type="term" value="C:nucleus"/>
    <property type="evidence" value="ECO:0007669"/>
    <property type="project" value="UniProtKB-SubCell"/>
</dbReference>
<evidence type="ECO:0000256" key="4">
    <source>
        <dbReference type="ARBA" id="ARBA00022833"/>
    </source>
</evidence>